<feature type="compositionally biased region" description="Basic and acidic residues" evidence="1">
    <location>
        <begin position="126"/>
        <end position="137"/>
    </location>
</feature>
<feature type="region of interest" description="Disordered" evidence="1">
    <location>
        <begin position="126"/>
        <end position="191"/>
    </location>
</feature>
<feature type="region of interest" description="Disordered" evidence="1">
    <location>
        <begin position="46"/>
        <end position="65"/>
    </location>
</feature>
<dbReference type="RefSeq" id="XP_044660947.1">
    <property type="nucleotide sequence ID" value="XM_044805012.1"/>
</dbReference>
<dbReference type="Proteomes" id="UP000825890">
    <property type="component" value="Unassembled WGS sequence"/>
</dbReference>
<feature type="compositionally biased region" description="Basic residues" evidence="1">
    <location>
        <begin position="27"/>
        <end position="40"/>
    </location>
</feature>
<sequence length="789" mass="87767">MVYESNVKAQPGDGSWLLQGGDSQQQPKRRRNRRGGKKMKTFLARKDSVVGADGDDTPLEMTSPPAAVGASTCDASCDNGHAAATGGLLSKAPSHRLSAAKQHAKSPLQASLQPRRTTWLRTTLQEDKHPSKRDTIKTDQTLTSTMAIPPHLRRKAAESSPAADQMKANKRTSNDSKFPAKSPTPSEGILPKLQSLGVKVIEPSPSLNWSRCSIKNESTESSLPNPRSLTAARSTATMERGGAPTRGRRGGRGGRGGTNGGHSNDPRNSTARGSAAFCKSSDIPKGDPKRWETDWEGRNEAAQDKGRRVKSNSWDRKKSKQDNNSCTSSYQPSHDSGGWTIQNWNSDLPPAPLHWDSRSSFRKGQSSQQIQTWLDMMEGVAMRGISREPDLDDLSVVDGFTYTFGSPQDPVEGTKYVTMGDIVPHYWVRPHFFGGIPLSTFFQDNINSNAPPPVDNEDLVGAQPWWVRVVRGGSFLEPCKTHDHKGMSPDESALETMHRQSDFGSQFAADNKRRYELAKRGLTDEKVKRRAEREARNAAEKLAHGGLTPEHLRPVKHSGKGLFLRYAFSDDMEAVRDIYNYYVDFTASVPETKRVTVMQLRDQFDNIMHVSKLPYLVAYEKGQVVKGRKKKGYRYDEDPVQLPDTIVGFIRAQEYGTGTDSYRISVKLEVFVHKDHLMKGIAKCLMDKMLSLLDPDHNEQGGYLVHGDDLDAAKPNRRVKNVVVHFLYPSDKPQRHEQIRRWLVGTLKFKETGTLQQIGSKQSKAVTKTIFVRVTGNSVEDANTADVHR</sequence>
<feature type="compositionally biased region" description="Basic and acidic residues" evidence="1">
    <location>
        <begin position="282"/>
        <end position="306"/>
    </location>
</feature>
<accession>A0A9P3CTP3</accession>
<dbReference type="EMBL" id="BOLY01000006">
    <property type="protein sequence ID" value="GIZ46460.1"/>
    <property type="molecule type" value="Genomic_DNA"/>
</dbReference>
<feature type="region of interest" description="Disordered" evidence="1">
    <location>
        <begin position="206"/>
        <end position="345"/>
    </location>
</feature>
<dbReference type="AlphaFoldDB" id="A0A9P3CTP3"/>
<feature type="compositionally biased region" description="Polar residues" evidence="1">
    <location>
        <begin position="322"/>
        <end position="345"/>
    </location>
</feature>
<dbReference type="CDD" id="cd04301">
    <property type="entry name" value="NAT_SF"/>
    <property type="match status" value="1"/>
</dbReference>
<feature type="region of interest" description="Disordered" evidence="1">
    <location>
        <begin position="1"/>
        <end position="41"/>
    </location>
</feature>
<evidence type="ECO:0000313" key="2">
    <source>
        <dbReference type="EMBL" id="GIZ46460.1"/>
    </source>
</evidence>
<protein>
    <recommendedName>
        <fullName evidence="4">N-acetyltransferase domain-containing protein</fullName>
    </recommendedName>
</protein>
<evidence type="ECO:0000313" key="3">
    <source>
        <dbReference type="Proteomes" id="UP000825890"/>
    </source>
</evidence>
<proteinExistence type="predicted"/>
<evidence type="ECO:0000256" key="1">
    <source>
        <dbReference type="SAM" id="MobiDB-lite"/>
    </source>
</evidence>
<reference evidence="2 3" key="1">
    <citation type="submission" date="2021-01" db="EMBL/GenBank/DDBJ databases">
        <title>Cercospora kikuchii MAFF 305040 whole genome shotgun sequence.</title>
        <authorList>
            <person name="Kashiwa T."/>
            <person name="Suzuki T."/>
        </authorList>
    </citation>
    <scope>NUCLEOTIDE SEQUENCE [LARGE SCALE GENOMIC DNA]</scope>
    <source>
        <strain evidence="2 3">MAFF 305040</strain>
    </source>
</reference>
<dbReference type="OrthoDB" id="2129362at2759"/>
<dbReference type="Gene3D" id="3.40.630.30">
    <property type="match status" value="1"/>
</dbReference>
<comment type="caution">
    <text evidence="2">The sequence shown here is derived from an EMBL/GenBank/DDBJ whole genome shotgun (WGS) entry which is preliminary data.</text>
</comment>
<dbReference type="GeneID" id="68295161"/>
<organism evidence="2 3">
    <name type="scientific">Cercospora kikuchii</name>
    <dbReference type="NCBI Taxonomy" id="84275"/>
    <lineage>
        <taxon>Eukaryota</taxon>
        <taxon>Fungi</taxon>
        <taxon>Dikarya</taxon>
        <taxon>Ascomycota</taxon>
        <taxon>Pezizomycotina</taxon>
        <taxon>Dothideomycetes</taxon>
        <taxon>Dothideomycetidae</taxon>
        <taxon>Mycosphaerellales</taxon>
        <taxon>Mycosphaerellaceae</taxon>
        <taxon>Cercospora</taxon>
    </lineage>
</organism>
<gene>
    <name evidence="2" type="ORF">CKM354_000958600</name>
</gene>
<dbReference type="SUPFAM" id="SSF55729">
    <property type="entry name" value="Acyl-CoA N-acyltransferases (Nat)"/>
    <property type="match status" value="1"/>
</dbReference>
<keyword evidence="3" id="KW-1185">Reference proteome</keyword>
<dbReference type="InterPro" id="IPR016181">
    <property type="entry name" value="Acyl_CoA_acyltransferase"/>
</dbReference>
<name>A0A9P3CTP3_9PEZI</name>
<evidence type="ECO:0008006" key="4">
    <source>
        <dbReference type="Google" id="ProtNLM"/>
    </source>
</evidence>
<feature type="compositionally biased region" description="Polar residues" evidence="1">
    <location>
        <begin position="206"/>
        <end position="237"/>
    </location>
</feature>